<organism evidence="1 2">
    <name type="scientific">Dietzia timorensis</name>
    <dbReference type="NCBI Taxonomy" id="499555"/>
    <lineage>
        <taxon>Bacteria</taxon>
        <taxon>Bacillati</taxon>
        <taxon>Actinomycetota</taxon>
        <taxon>Actinomycetes</taxon>
        <taxon>Mycobacteriales</taxon>
        <taxon>Dietziaceae</taxon>
        <taxon>Dietzia</taxon>
    </lineage>
</organism>
<accession>A0A921JWT7</accession>
<dbReference type="RefSeq" id="WP_303910345.1">
    <property type="nucleotide sequence ID" value="NZ_DYXM01000022.1"/>
</dbReference>
<comment type="caution">
    <text evidence="1">The sequence shown here is derived from an EMBL/GenBank/DDBJ whole genome shotgun (WGS) entry which is preliminary data.</text>
</comment>
<gene>
    <name evidence="1" type="ORF">K8V11_00995</name>
</gene>
<name>A0A921JWT7_9ACTN</name>
<evidence type="ECO:0000313" key="1">
    <source>
        <dbReference type="EMBL" id="HJE89570.1"/>
    </source>
</evidence>
<protein>
    <submittedName>
        <fullName evidence="1">Uncharacterized protein</fullName>
    </submittedName>
</protein>
<reference evidence="1" key="1">
    <citation type="journal article" date="2021" name="PeerJ">
        <title>Extensive microbial diversity within the chicken gut microbiome revealed by metagenomics and culture.</title>
        <authorList>
            <person name="Gilroy R."/>
            <person name="Ravi A."/>
            <person name="Getino M."/>
            <person name="Pursley I."/>
            <person name="Horton D.L."/>
            <person name="Alikhan N.F."/>
            <person name="Baker D."/>
            <person name="Gharbi K."/>
            <person name="Hall N."/>
            <person name="Watson M."/>
            <person name="Adriaenssens E.M."/>
            <person name="Foster-Nyarko E."/>
            <person name="Jarju S."/>
            <person name="Secka A."/>
            <person name="Antonio M."/>
            <person name="Oren A."/>
            <person name="Chaudhuri R.R."/>
            <person name="La Ragione R."/>
            <person name="Hildebrand F."/>
            <person name="Pallen M.J."/>
        </authorList>
    </citation>
    <scope>NUCLEOTIDE SEQUENCE</scope>
    <source>
        <strain evidence="1">ChiGjej1B1-18357</strain>
    </source>
</reference>
<sequence>MSIPRTLPPIALARFHMLSAEVLGIKLVPKSTPEQIAEAIIGAIERPRPYVHISRGTAILNAASLAARRGSVTPYSRSWARTAR</sequence>
<evidence type="ECO:0000313" key="2">
    <source>
        <dbReference type="Proteomes" id="UP000776650"/>
    </source>
</evidence>
<dbReference type="EMBL" id="DYXM01000022">
    <property type="protein sequence ID" value="HJE89570.1"/>
    <property type="molecule type" value="Genomic_DNA"/>
</dbReference>
<reference evidence="1" key="2">
    <citation type="submission" date="2021-09" db="EMBL/GenBank/DDBJ databases">
        <authorList>
            <person name="Gilroy R."/>
        </authorList>
    </citation>
    <scope>NUCLEOTIDE SEQUENCE</scope>
    <source>
        <strain evidence="1">ChiGjej1B1-18357</strain>
    </source>
</reference>
<dbReference type="Proteomes" id="UP000776650">
    <property type="component" value="Unassembled WGS sequence"/>
</dbReference>
<dbReference type="AlphaFoldDB" id="A0A921JWT7"/>
<proteinExistence type="predicted"/>